<dbReference type="Gene3D" id="1.20.1250.20">
    <property type="entry name" value="MFS general substrate transporter like domains"/>
    <property type="match status" value="1"/>
</dbReference>
<evidence type="ECO:0000256" key="14">
    <source>
        <dbReference type="ARBA" id="ARBA00023146"/>
    </source>
</evidence>
<dbReference type="OrthoDB" id="1698572at2759"/>
<feature type="domain" description="B5" evidence="19">
    <location>
        <begin position="653"/>
        <end position="730"/>
    </location>
</feature>
<dbReference type="Pfam" id="PF03483">
    <property type="entry name" value="B3_4"/>
    <property type="match status" value="1"/>
</dbReference>
<evidence type="ECO:0000256" key="16">
    <source>
        <dbReference type="ARBA" id="ARBA00049255"/>
    </source>
</evidence>
<comment type="cofactor">
    <cofactor evidence="1">
        <name>Mg(2+)</name>
        <dbReference type="ChEBI" id="CHEBI:18420"/>
    </cofactor>
</comment>
<keyword evidence="12" id="KW-0460">Magnesium</keyword>
<feature type="transmembrane region" description="Helical" evidence="18">
    <location>
        <begin position="119"/>
        <end position="136"/>
    </location>
</feature>
<dbReference type="EC" id="6.1.1.20" evidence="6"/>
<feature type="transmembrane region" description="Helical" evidence="18">
    <location>
        <begin position="975"/>
        <end position="996"/>
    </location>
</feature>
<comment type="subunit">
    <text evidence="5">Tetramer of two alpha and two beta subunits.</text>
</comment>
<dbReference type="SMART" id="SM00874">
    <property type="entry name" value="B5"/>
    <property type="match status" value="1"/>
</dbReference>
<dbReference type="PANTHER" id="PTHR10947">
    <property type="entry name" value="PHENYLALANYL-TRNA SYNTHETASE BETA CHAIN AND LEUCINE-RICH REPEAT-CONTAINING PROTEIN 47"/>
    <property type="match status" value="1"/>
</dbReference>
<evidence type="ECO:0000256" key="11">
    <source>
        <dbReference type="ARBA" id="ARBA00022840"/>
    </source>
</evidence>
<dbReference type="RefSeq" id="XP_014168846.1">
    <property type="nucleotide sequence ID" value="XM_014313371.1"/>
</dbReference>
<dbReference type="GO" id="GO:0009328">
    <property type="term" value="C:phenylalanine-tRNA ligase complex"/>
    <property type="evidence" value="ECO:0007669"/>
    <property type="project" value="TreeGrafter"/>
</dbReference>
<evidence type="ECO:0000313" key="20">
    <source>
        <dbReference type="EMBL" id="EFW99363.1"/>
    </source>
</evidence>
<dbReference type="EMBL" id="GL629997">
    <property type="protein sequence ID" value="EFW99363.1"/>
    <property type="molecule type" value="Genomic_DNA"/>
</dbReference>
<dbReference type="InParanoid" id="F0XSN3"/>
<dbReference type="Pfam" id="PF18262">
    <property type="entry name" value="PhetRS_B1"/>
    <property type="match status" value="1"/>
</dbReference>
<sequence>MGFGVFQEHFSEHWTLAGSQSATGVIGTTSNEVMYLAMPFLFAGLSCKNVVGSTCPFLFRLLLDRLGFRVALRVWAAVTAVSGVVAILLVSGGGGSSGLPAPDHRSRSVPWNFLRHSTFYVYAVATVLQSSGYGIPQTYLNTYAHDVTQLSGGSATLLLTLFNIPSIASSAFFGFLSDDRVRQTRFHPLLRLHLLSTPAVTGLSAVSSALAAWLLWGLAARGDMALLVLFALVFGFFAGGYSATWAGVMSDLEREAALRNEPVDSGFVYGLLNGARGIGYISGGFISVSLLQSGTAAVTAATGSTVGAHAGYSTSYGPLIIFTGLSTVFGGCGLLWKAGRANGRAYPTRGLHRARSKPKMPTIAVDKYRLFEELGQTFTPDAFQDLAFEFGVEVDEDTEDDPSRPKDEPPELKIEIGANRYDMLCFEGIAMNLNVFRGKIPMPQFQLLDIPVEKLQTITVSKETARVRPFVAGAILRDVTFDKAVYDSFISLQDKLHQNLARQRTLVSIGTHDLDTIQGPFTYEAQAPKDINFVPLNQTKTFAGDELMSFYETDRQLGRYLHIIRDKDVYPVIYDANRVVCSLPPIINSEHSKITLKTKNVFIEITATDETKLDIVCNMMVTMFSRYCAKPFTVEPVRIVSEHNGTSRITPSLTTRVVDVEVRHINEVCGLNESPEALGRLLKKVTFSSVPSADGTVLHVSVPPTRADILHPCDIVEDVAVAYGFNNLPRSSPNKAATIGRPLPINKLADIVRLEAAMAGWIEVMPLILCSHDENFAWLNRRDDGQTAVRLANPKTAEYQVVRTSLLPGLLKTIRENKSVPLPIMINEVSDVTIKDESVERKARNERHWAAAYSSRSAGFEQVHGLLDRVMLMLRCAFLTREEGLTSGSGAGLDGYFIREIDDPTFFPGRAAAIYVRIGGESKRIGELGVLHPTVLEAYDLRPTAHVLLVRHPPTETMSDSDGDDVSSNFSHLHVAGLVVPVLIVLGACTMALVVIRRNRRTRQGLSLNQQGRLALARDVLEDGHNGTAGTDAAQPGQQQQLPSYTNGSRIQSPPTANRWAWTNAAGIAAMSGGGSRVRRREDGLNELGEAPPPYEMAAMHTKAAEDQVAQQPTPSPSLLAVPAPTHVRAATAPYSVAPSSAAQPQPQPADASSSPAVPPSLPPSYSPSVPAPAARPSAADR</sequence>
<dbReference type="HOGENOM" id="CLU_272854_0_0_1"/>
<dbReference type="PROSITE" id="PS51483">
    <property type="entry name" value="B5"/>
    <property type="match status" value="1"/>
</dbReference>
<feature type="region of interest" description="Disordered" evidence="17">
    <location>
        <begin position="1023"/>
        <end position="1056"/>
    </location>
</feature>
<comment type="similarity">
    <text evidence="4">Belongs to the phenylalanyl-tRNA synthetase beta subunit family. Type 2 subfamily.</text>
</comment>
<dbReference type="Proteomes" id="UP000007796">
    <property type="component" value="Unassembled WGS sequence"/>
</dbReference>
<keyword evidence="18" id="KW-0812">Transmembrane</keyword>
<keyword evidence="8" id="KW-0436">Ligase</keyword>
<dbReference type="Gene3D" id="3.30.930.10">
    <property type="entry name" value="Bira Bifunctional Protein, Domain 2"/>
    <property type="match status" value="1"/>
</dbReference>
<dbReference type="GO" id="GO:0003723">
    <property type="term" value="F:RNA binding"/>
    <property type="evidence" value="ECO:0007669"/>
    <property type="project" value="InterPro"/>
</dbReference>
<dbReference type="InterPro" id="IPR005147">
    <property type="entry name" value="tRNA_synthase_B5-dom"/>
</dbReference>
<dbReference type="InterPro" id="IPR009061">
    <property type="entry name" value="DNA-bd_dom_put_sf"/>
</dbReference>
<accession>F0XSN3</accession>
<feature type="compositionally biased region" description="Pro residues" evidence="17">
    <location>
        <begin position="1157"/>
        <end position="1166"/>
    </location>
</feature>
<dbReference type="InterPro" id="IPR045060">
    <property type="entry name" value="Phe-tRNA-ligase_IIc_bsu"/>
</dbReference>
<evidence type="ECO:0000256" key="5">
    <source>
        <dbReference type="ARBA" id="ARBA00011209"/>
    </source>
</evidence>
<evidence type="ECO:0000256" key="18">
    <source>
        <dbReference type="SAM" id="Phobius"/>
    </source>
</evidence>
<keyword evidence="9" id="KW-0479">Metal-binding</keyword>
<dbReference type="GO" id="GO:0004826">
    <property type="term" value="F:phenylalanine-tRNA ligase activity"/>
    <property type="evidence" value="ECO:0007669"/>
    <property type="project" value="UniProtKB-EC"/>
</dbReference>
<evidence type="ECO:0000256" key="9">
    <source>
        <dbReference type="ARBA" id="ARBA00022723"/>
    </source>
</evidence>
<evidence type="ECO:0000256" key="17">
    <source>
        <dbReference type="SAM" id="MobiDB-lite"/>
    </source>
</evidence>
<keyword evidence="18" id="KW-1133">Transmembrane helix</keyword>
<evidence type="ECO:0000256" key="13">
    <source>
        <dbReference type="ARBA" id="ARBA00022917"/>
    </source>
</evidence>
<keyword evidence="10" id="KW-0547">Nucleotide-binding</keyword>
<evidence type="ECO:0000313" key="21">
    <source>
        <dbReference type="Proteomes" id="UP000007796"/>
    </source>
</evidence>
<dbReference type="GeneID" id="25979144"/>
<feature type="compositionally biased region" description="Low complexity" evidence="17">
    <location>
        <begin position="1130"/>
        <end position="1156"/>
    </location>
</feature>
<dbReference type="Pfam" id="PF07690">
    <property type="entry name" value="MFS_1"/>
    <property type="match status" value="1"/>
</dbReference>
<evidence type="ECO:0000256" key="2">
    <source>
        <dbReference type="ARBA" id="ARBA00004141"/>
    </source>
</evidence>
<keyword evidence="7" id="KW-0963">Cytoplasm</keyword>
<evidence type="ECO:0000256" key="7">
    <source>
        <dbReference type="ARBA" id="ARBA00022490"/>
    </source>
</evidence>
<dbReference type="Pfam" id="PF03484">
    <property type="entry name" value="B5"/>
    <property type="match status" value="1"/>
</dbReference>
<dbReference type="SUPFAM" id="SSF103473">
    <property type="entry name" value="MFS general substrate transporter"/>
    <property type="match status" value="1"/>
</dbReference>
<gene>
    <name evidence="20" type="ORF">CMQ_5784</name>
</gene>
<dbReference type="SUPFAM" id="SSF46955">
    <property type="entry name" value="Putative DNA-binding domain"/>
    <property type="match status" value="1"/>
</dbReference>
<keyword evidence="11" id="KW-0067">ATP-binding</keyword>
<feature type="compositionally biased region" description="Polar residues" evidence="17">
    <location>
        <begin position="1036"/>
        <end position="1056"/>
    </location>
</feature>
<evidence type="ECO:0000256" key="15">
    <source>
        <dbReference type="ARBA" id="ARBA00033189"/>
    </source>
</evidence>
<reference evidence="20 21" key="1">
    <citation type="journal article" date="2011" name="Proc. Natl. Acad. Sci. U.S.A.">
        <title>Genome and transcriptome analyses of the mountain pine beetle-fungal symbiont Grosmannia clavigera, a lodgepole pine pathogen.</title>
        <authorList>
            <person name="DiGuistini S."/>
            <person name="Wang Y."/>
            <person name="Liao N.Y."/>
            <person name="Taylor G."/>
            <person name="Tanguay P."/>
            <person name="Feau N."/>
            <person name="Henrissat B."/>
            <person name="Chan S.K."/>
            <person name="Hesse-Orce U."/>
            <person name="Alamouti S.M."/>
            <person name="Tsui C.K.M."/>
            <person name="Docking R.T."/>
            <person name="Levasseur A."/>
            <person name="Haridas S."/>
            <person name="Robertson G."/>
            <person name="Birol I."/>
            <person name="Holt R.A."/>
            <person name="Marra M.A."/>
            <person name="Hamelin R.C."/>
            <person name="Hirst M."/>
            <person name="Jones S.J.M."/>
            <person name="Bohlmann J."/>
            <person name="Breuil C."/>
        </authorList>
    </citation>
    <scope>NUCLEOTIDE SEQUENCE [LARGE SCALE GENOMIC DNA]</scope>
    <source>
        <strain evidence="21">kw1407 / UAMH 11150</strain>
    </source>
</reference>
<feature type="transmembrane region" description="Helical" evidence="18">
    <location>
        <begin position="226"/>
        <end position="248"/>
    </location>
</feature>
<proteinExistence type="inferred from homology"/>
<dbReference type="SUPFAM" id="SSF55681">
    <property type="entry name" value="Class II aaRS and biotin synthetases"/>
    <property type="match status" value="1"/>
</dbReference>
<dbReference type="eggNOG" id="KOG2472">
    <property type="taxonomic scope" value="Eukaryota"/>
</dbReference>
<dbReference type="InterPro" id="IPR041616">
    <property type="entry name" value="PheRS_beta_core"/>
</dbReference>
<evidence type="ECO:0000256" key="10">
    <source>
        <dbReference type="ARBA" id="ARBA00022741"/>
    </source>
</evidence>
<evidence type="ECO:0000256" key="8">
    <source>
        <dbReference type="ARBA" id="ARBA00022598"/>
    </source>
</evidence>
<dbReference type="InterPro" id="IPR040659">
    <property type="entry name" value="PhetRS_B1"/>
</dbReference>
<dbReference type="InterPro" id="IPR005146">
    <property type="entry name" value="B3/B4_tRNA-bd"/>
</dbReference>
<dbReference type="Gene3D" id="3.30.56.10">
    <property type="match status" value="2"/>
</dbReference>
<evidence type="ECO:0000256" key="3">
    <source>
        <dbReference type="ARBA" id="ARBA00004496"/>
    </source>
</evidence>
<keyword evidence="21" id="KW-1185">Reference proteome</keyword>
<keyword evidence="13" id="KW-0648">Protein biosynthesis</keyword>
<dbReference type="CDD" id="cd00769">
    <property type="entry name" value="PheRS_beta_core"/>
    <property type="match status" value="1"/>
</dbReference>
<dbReference type="Pfam" id="PF17759">
    <property type="entry name" value="tRNA_synthFbeta"/>
    <property type="match status" value="1"/>
</dbReference>
<dbReference type="PANTHER" id="PTHR10947:SF0">
    <property type="entry name" value="PHENYLALANINE--TRNA LIGASE BETA SUBUNIT"/>
    <property type="match status" value="1"/>
</dbReference>
<dbReference type="GO" id="GO:0022857">
    <property type="term" value="F:transmembrane transporter activity"/>
    <property type="evidence" value="ECO:0007669"/>
    <property type="project" value="InterPro"/>
</dbReference>
<dbReference type="SMART" id="SM00873">
    <property type="entry name" value="B3_4"/>
    <property type="match status" value="1"/>
</dbReference>
<evidence type="ECO:0000256" key="6">
    <source>
        <dbReference type="ARBA" id="ARBA00012814"/>
    </source>
</evidence>
<keyword evidence="14" id="KW-0030">Aminoacyl-tRNA synthetase</keyword>
<comment type="subcellular location">
    <subcellularLocation>
        <location evidence="3">Cytoplasm</location>
    </subcellularLocation>
    <subcellularLocation>
        <location evidence="2">Membrane</location>
        <topology evidence="2">Multi-pass membrane protein</topology>
    </subcellularLocation>
</comment>
<dbReference type="InterPro" id="IPR020825">
    <property type="entry name" value="Phe-tRNA_synthase-like_B3/B4"/>
</dbReference>
<dbReference type="AlphaFoldDB" id="F0XSN3"/>
<dbReference type="SUPFAM" id="SSF56037">
    <property type="entry name" value="PheT/TilS domain"/>
    <property type="match status" value="1"/>
</dbReference>
<evidence type="ECO:0000256" key="12">
    <source>
        <dbReference type="ARBA" id="ARBA00022842"/>
    </source>
</evidence>
<feature type="transmembrane region" description="Helical" evidence="18">
    <location>
        <begin position="157"/>
        <end position="176"/>
    </location>
</feature>
<protein>
    <recommendedName>
        <fullName evidence="6">phenylalanine--tRNA ligase</fullName>
        <ecNumber evidence="6">6.1.1.20</ecNumber>
    </recommendedName>
    <alternativeName>
        <fullName evidence="15">Phenylalanyl-tRNA synthetase beta subunit</fullName>
    </alternativeName>
</protein>
<comment type="catalytic activity">
    <reaction evidence="16">
        <text>tRNA(Phe) + L-phenylalanine + ATP = L-phenylalanyl-tRNA(Phe) + AMP + diphosphate + H(+)</text>
        <dbReference type="Rhea" id="RHEA:19413"/>
        <dbReference type="Rhea" id="RHEA-COMP:9668"/>
        <dbReference type="Rhea" id="RHEA-COMP:9699"/>
        <dbReference type="ChEBI" id="CHEBI:15378"/>
        <dbReference type="ChEBI" id="CHEBI:30616"/>
        <dbReference type="ChEBI" id="CHEBI:33019"/>
        <dbReference type="ChEBI" id="CHEBI:58095"/>
        <dbReference type="ChEBI" id="CHEBI:78442"/>
        <dbReference type="ChEBI" id="CHEBI:78531"/>
        <dbReference type="ChEBI" id="CHEBI:456215"/>
        <dbReference type="EC" id="6.1.1.20"/>
    </reaction>
</comment>
<dbReference type="STRING" id="655863.F0XSN3"/>
<evidence type="ECO:0000256" key="1">
    <source>
        <dbReference type="ARBA" id="ARBA00001946"/>
    </source>
</evidence>
<dbReference type="NCBIfam" id="TIGR00471">
    <property type="entry name" value="pheT_arch"/>
    <property type="match status" value="1"/>
</dbReference>
<dbReference type="InterPro" id="IPR004531">
    <property type="entry name" value="Phe-tRNA-synth_IIc_bsu_arc_euk"/>
</dbReference>
<dbReference type="GO" id="GO:0006432">
    <property type="term" value="P:phenylalanyl-tRNA aminoacylation"/>
    <property type="evidence" value="ECO:0007669"/>
    <property type="project" value="InterPro"/>
</dbReference>
<keyword evidence="18" id="KW-0472">Membrane</keyword>
<dbReference type="FunFam" id="3.30.930.10:FF:000052">
    <property type="entry name" value="Phenylalanyl-tRNA synthetase, beta subunit"/>
    <property type="match status" value="1"/>
</dbReference>
<dbReference type="GO" id="GO:0005524">
    <property type="term" value="F:ATP binding"/>
    <property type="evidence" value="ECO:0007669"/>
    <property type="project" value="UniProtKB-KW"/>
</dbReference>
<dbReference type="InterPro" id="IPR011701">
    <property type="entry name" value="MFS"/>
</dbReference>
<dbReference type="GO" id="GO:0016020">
    <property type="term" value="C:membrane"/>
    <property type="evidence" value="ECO:0007669"/>
    <property type="project" value="UniProtKB-SubCell"/>
</dbReference>
<organism evidence="21">
    <name type="scientific">Grosmannia clavigera (strain kw1407 / UAMH 11150)</name>
    <name type="common">Blue stain fungus</name>
    <name type="synonym">Graphiocladiella clavigera</name>
    <dbReference type="NCBI Taxonomy" id="655863"/>
    <lineage>
        <taxon>Eukaryota</taxon>
        <taxon>Fungi</taxon>
        <taxon>Dikarya</taxon>
        <taxon>Ascomycota</taxon>
        <taxon>Pezizomycotina</taxon>
        <taxon>Sordariomycetes</taxon>
        <taxon>Sordariomycetidae</taxon>
        <taxon>Ophiostomatales</taxon>
        <taxon>Ophiostomataceae</taxon>
        <taxon>Leptographium</taxon>
    </lineage>
</organism>
<dbReference type="Gene3D" id="3.50.40.10">
    <property type="entry name" value="Phenylalanyl-trna Synthetase, Chain B, domain 3"/>
    <property type="match status" value="1"/>
</dbReference>
<dbReference type="GO" id="GO:0000287">
    <property type="term" value="F:magnesium ion binding"/>
    <property type="evidence" value="ECO:0007669"/>
    <property type="project" value="InterPro"/>
</dbReference>
<feature type="transmembrane region" description="Helical" evidence="18">
    <location>
        <begin position="196"/>
        <end position="219"/>
    </location>
</feature>
<evidence type="ECO:0000259" key="19">
    <source>
        <dbReference type="PROSITE" id="PS51483"/>
    </source>
</evidence>
<dbReference type="InterPro" id="IPR045864">
    <property type="entry name" value="aa-tRNA-synth_II/BPL/LPL"/>
</dbReference>
<dbReference type="InterPro" id="IPR036259">
    <property type="entry name" value="MFS_trans_sf"/>
</dbReference>
<dbReference type="FunFam" id="3.50.40.10:FF:000002">
    <property type="entry name" value="phenylalanine--tRNA ligase beta subunit"/>
    <property type="match status" value="1"/>
</dbReference>
<feature type="transmembrane region" description="Helical" evidence="18">
    <location>
        <begin position="74"/>
        <end position="99"/>
    </location>
</feature>
<feature type="transmembrane region" description="Helical" evidence="18">
    <location>
        <begin position="40"/>
        <end position="62"/>
    </location>
</feature>
<name>F0XSN3_GROCL</name>
<feature type="region of interest" description="Disordered" evidence="17">
    <location>
        <begin position="1102"/>
        <end position="1182"/>
    </location>
</feature>
<evidence type="ECO:0000256" key="4">
    <source>
        <dbReference type="ARBA" id="ARBA00007438"/>
    </source>
</evidence>
<feature type="compositionally biased region" description="Low complexity" evidence="17">
    <location>
        <begin position="1167"/>
        <end position="1182"/>
    </location>
</feature>